<gene>
    <name evidence="1" type="ORF">JCM19237_3818</name>
</gene>
<proteinExistence type="predicted"/>
<evidence type="ECO:0000313" key="1">
    <source>
        <dbReference type="EMBL" id="GAL06752.1"/>
    </source>
</evidence>
<protein>
    <submittedName>
        <fullName evidence="1">Uncharacterized protein</fullName>
    </submittedName>
</protein>
<evidence type="ECO:0000313" key="2">
    <source>
        <dbReference type="Proteomes" id="UP000029227"/>
    </source>
</evidence>
<comment type="caution">
    <text evidence="1">The sequence shown here is derived from an EMBL/GenBank/DDBJ whole genome shotgun (WGS) entry which is preliminary data.</text>
</comment>
<sequence length="37" mass="4358">MWRYFAQGQPSVDPDKKLAFDAGFFVPQEWESPNVRL</sequence>
<reference evidence="1 2" key="1">
    <citation type="journal article" date="2014" name="Genome Announc.">
        <title>Draft Genome Sequences of Two Vibrionaceae Species, Vibrio ponticus C121 and Photobacterium aphoticum C119, Isolated as Coral Reef Microbiota.</title>
        <authorList>
            <person name="Al-saari N."/>
            <person name="Meirelles P.M."/>
            <person name="Mino S."/>
            <person name="Suda W."/>
            <person name="Oshima K."/>
            <person name="Hattori M."/>
            <person name="Ohkuma M."/>
            <person name="Thompson F.L."/>
            <person name="Gomez-Gil B."/>
            <person name="Sawabe T."/>
            <person name="Sawabe T."/>
        </authorList>
    </citation>
    <scope>NUCLEOTIDE SEQUENCE [LARGE SCALE GENOMIC DNA]</scope>
    <source>
        <strain evidence="1 2">JCM 19237</strain>
    </source>
</reference>
<dbReference type="AlphaFoldDB" id="A0A090RGR7"/>
<dbReference type="STRING" id="754436.JCM19237_3818"/>
<name>A0A090RGR7_9GAMM</name>
<organism evidence="1 2">
    <name type="scientific">Photobacterium aphoticum</name>
    <dbReference type="NCBI Taxonomy" id="754436"/>
    <lineage>
        <taxon>Bacteria</taxon>
        <taxon>Pseudomonadati</taxon>
        <taxon>Pseudomonadota</taxon>
        <taxon>Gammaproteobacteria</taxon>
        <taxon>Vibrionales</taxon>
        <taxon>Vibrionaceae</taxon>
        <taxon>Photobacterium</taxon>
    </lineage>
</organism>
<accession>A0A090RGR7</accession>
<dbReference type="EMBL" id="BBMN01000013">
    <property type="protein sequence ID" value="GAL06752.1"/>
    <property type="molecule type" value="Genomic_DNA"/>
</dbReference>
<dbReference type="Proteomes" id="UP000029227">
    <property type="component" value="Unassembled WGS sequence"/>
</dbReference>